<dbReference type="InterPro" id="IPR002901">
    <property type="entry name" value="MGlyc_endo_b_GlcNAc-like_dom"/>
</dbReference>
<dbReference type="PANTHER" id="PTHR40572">
    <property type="entry name" value="PROTEIN BAX"/>
    <property type="match status" value="1"/>
</dbReference>
<evidence type="ECO:0000313" key="4">
    <source>
        <dbReference type="Proteomes" id="UP000319828"/>
    </source>
</evidence>
<sequence>MKKKIIMTLAILSFWAVYYFQNHYNQQPDTSKEQTTESVPKAPVPVDDVQLKKQKFFDALRPGVIKENDRVVKERHDLLDIKKQFEDGDLTSVPSKAKKLAEDYELDIPETGINEAWLDTMLNRVNVLPQALVLTQAANESAWGTSRFAQEGNNFFGQWCYVDGCGLVPLHRVEGATHEVAKFDSPQESIHAYFMNVNRNNAYKELRDIRAKLSGNEQDLKSEATALELTNGLLSYSERGQDYVDDLQSMIKHNSEFWTDK</sequence>
<evidence type="ECO:0000313" key="2">
    <source>
        <dbReference type="EMBL" id="GLT14027.1"/>
    </source>
</evidence>
<feature type="domain" description="Mannosyl-glycoprotein endo-beta-N-acetylglucosamidase-like" evidence="1">
    <location>
        <begin position="122"/>
        <end position="254"/>
    </location>
</feature>
<dbReference type="InterPro" id="IPR053195">
    <property type="entry name" value="Bax-like"/>
</dbReference>
<dbReference type="Proteomes" id="UP001157156">
    <property type="component" value="Unassembled WGS sequence"/>
</dbReference>
<reference evidence="2" key="4">
    <citation type="submission" date="2023-01" db="EMBL/GenBank/DDBJ databases">
        <title>Draft genome sequence of Vibrio algivorus strain NBRC 111146.</title>
        <authorList>
            <person name="Sun Q."/>
            <person name="Mori K."/>
        </authorList>
    </citation>
    <scope>NUCLEOTIDE SEQUENCE</scope>
    <source>
        <strain evidence="2">NBRC 111146</strain>
    </source>
</reference>
<organism evidence="3 4">
    <name type="scientific">Vibrio algivorus</name>
    <dbReference type="NCBI Taxonomy" id="1667024"/>
    <lineage>
        <taxon>Bacteria</taxon>
        <taxon>Pseudomonadati</taxon>
        <taxon>Pseudomonadota</taxon>
        <taxon>Gammaproteobacteria</taxon>
        <taxon>Vibrionales</taxon>
        <taxon>Vibrionaceae</taxon>
        <taxon>Vibrio</taxon>
    </lineage>
</organism>
<protein>
    <submittedName>
        <fullName evidence="3">Glucosaminidase</fullName>
    </submittedName>
</protein>
<reference evidence="2" key="1">
    <citation type="journal article" date="2014" name="Int. J. Syst. Evol. Microbiol.">
        <title>Complete genome of a new Firmicutes species belonging to the dominant human colonic microbiota ('Ruminococcus bicirculans') reveals two chromosomes and a selective capacity to utilize plant glucans.</title>
        <authorList>
            <consortium name="NISC Comparative Sequencing Program"/>
            <person name="Wegmann U."/>
            <person name="Louis P."/>
            <person name="Goesmann A."/>
            <person name="Henrissat B."/>
            <person name="Duncan S.H."/>
            <person name="Flint H.J."/>
        </authorList>
    </citation>
    <scope>NUCLEOTIDE SEQUENCE</scope>
    <source>
        <strain evidence="2">NBRC 111146</strain>
    </source>
</reference>
<evidence type="ECO:0000259" key="1">
    <source>
        <dbReference type="Pfam" id="PF01832"/>
    </source>
</evidence>
<reference evidence="5" key="2">
    <citation type="journal article" date="2019" name="Int. J. Syst. Evol. Microbiol.">
        <title>The Global Catalogue of Microorganisms (GCM) 10K type strain sequencing project: providing services to taxonomists for standard genome sequencing and annotation.</title>
        <authorList>
            <consortium name="The Broad Institute Genomics Platform"/>
            <consortium name="The Broad Institute Genome Sequencing Center for Infectious Disease"/>
            <person name="Wu L."/>
            <person name="Ma J."/>
        </authorList>
    </citation>
    <scope>NUCLEOTIDE SEQUENCE [LARGE SCALE GENOMIC DNA]</scope>
    <source>
        <strain evidence="5">NBRC 111146</strain>
    </source>
</reference>
<dbReference type="GO" id="GO:0004040">
    <property type="term" value="F:amidase activity"/>
    <property type="evidence" value="ECO:0007669"/>
    <property type="project" value="InterPro"/>
</dbReference>
<dbReference type="OrthoDB" id="9788155at2"/>
<dbReference type="Gene3D" id="1.10.530.10">
    <property type="match status" value="1"/>
</dbReference>
<reference evidence="3 4" key="3">
    <citation type="submission" date="2019-07" db="EMBL/GenBank/DDBJ databases">
        <title>The draft genome sequence of Vibrio algivorus M1486.</title>
        <authorList>
            <person name="Meng X."/>
        </authorList>
    </citation>
    <scope>NUCLEOTIDE SEQUENCE [LARGE SCALE GENOMIC DNA]</scope>
    <source>
        <strain evidence="3 4">M1486</strain>
    </source>
</reference>
<dbReference type="Proteomes" id="UP000319828">
    <property type="component" value="Unassembled WGS sequence"/>
</dbReference>
<dbReference type="Pfam" id="PF01832">
    <property type="entry name" value="Glucosaminidase"/>
    <property type="match status" value="1"/>
</dbReference>
<dbReference type="AlphaFoldDB" id="A0A557P7H3"/>
<dbReference type="RefSeq" id="WP_089124388.1">
    <property type="nucleotide sequence ID" value="NZ_BSPV01000003.1"/>
</dbReference>
<evidence type="ECO:0000313" key="5">
    <source>
        <dbReference type="Proteomes" id="UP001157156"/>
    </source>
</evidence>
<gene>
    <name evidence="3" type="ORF">FOF44_08850</name>
    <name evidence="2" type="ORF">GCM10007931_10010</name>
</gene>
<evidence type="ECO:0000313" key="3">
    <source>
        <dbReference type="EMBL" id="TVO36600.1"/>
    </source>
</evidence>
<keyword evidence="5" id="KW-1185">Reference proteome</keyword>
<dbReference type="PANTHER" id="PTHR40572:SF1">
    <property type="entry name" value="PROTEIN BAX"/>
    <property type="match status" value="1"/>
</dbReference>
<accession>A0A557P7H3</accession>
<proteinExistence type="predicted"/>
<dbReference type="EMBL" id="BSPV01000003">
    <property type="protein sequence ID" value="GLT14027.1"/>
    <property type="molecule type" value="Genomic_DNA"/>
</dbReference>
<name>A0A557P7H3_9VIBR</name>
<dbReference type="EMBL" id="VMKJ01000015">
    <property type="protein sequence ID" value="TVO36600.1"/>
    <property type="molecule type" value="Genomic_DNA"/>
</dbReference>
<comment type="caution">
    <text evidence="3">The sequence shown here is derived from an EMBL/GenBank/DDBJ whole genome shotgun (WGS) entry which is preliminary data.</text>
</comment>